<reference evidence="4" key="1">
    <citation type="submission" date="2021-01" db="EMBL/GenBank/DDBJ databases">
        <authorList>
            <person name="Li R."/>
            <person name="Bekaert M."/>
        </authorList>
    </citation>
    <scope>NUCLEOTIDE SEQUENCE</scope>
    <source>
        <strain evidence="4">Farmed</strain>
    </source>
</reference>
<protein>
    <submittedName>
        <fullName evidence="4">CTF18</fullName>
    </submittedName>
</protein>
<dbReference type="OrthoDB" id="2195431at2759"/>
<dbReference type="AlphaFoldDB" id="A0A812D682"/>
<keyword evidence="5" id="KW-1185">Reference proteome</keyword>
<dbReference type="Proteomes" id="UP000597762">
    <property type="component" value="Unassembled WGS sequence"/>
</dbReference>
<evidence type="ECO:0000256" key="2">
    <source>
        <dbReference type="ARBA" id="ARBA00023242"/>
    </source>
</evidence>
<comment type="subcellular location">
    <subcellularLocation>
        <location evidence="1">Nucleus</location>
    </subcellularLocation>
</comment>
<evidence type="ECO:0000313" key="4">
    <source>
        <dbReference type="EMBL" id="CAE1286444.1"/>
    </source>
</evidence>
<sequence length="388" mass="45840">MTYQSYLTVIYHFLFASNTHPKITYPRQNIEMNAKKTRTENLVTSMFTDMHPSVRKYQNIENVILEVLPPLMIIMQPSLRPVNTQLYSNREKEGLKQLIRNMIAYNMTYRQEKLPEGQYSYILDPNVEEVVNFPGLKQHKQLTYAAKQLIAREIEIEKMRMAERSMYSNMSLKDGNLSVANSQDFFLCLFSSSSFLTYTPFTSTNMIFSPLYSPHPHELSLLLSLSYSFLINLFYFPTYYHLSFLSTLYRFFSNCLSAPVTILCFLFCFFFQIKIMKCKRNAEENENILFLHFFCCLLIFSYASMSVSIFPFTRVFFSFYYFFVFLFFFSLFFSNINLALFFLYLPHLHTFLSFIHLLAILIFSITSSFIFFPIVHAFLFLPSPSPTF</sequence>
<dbReference type="EMBL" id="CAHIKZ030002407">
    <property type="protein sequence ID" value="CAE1286444.1"/>
    <property type="molecule type" value="Genomic_DNA"/>
</dbReference>
<proteinExistence type="predicted"/>
<feature type="transmembrane region" description="Helical" evidence="3">
    <location>
        <begin position="288"/>
        <end position="313"/>
    </location>
</feature>
<gene>
    <name evidence="4" type="ORF">SPHA_46034</name>
</gene>
<keyword evidence="3" id="KW-0812">Transmembrane</keyword>
<accession>A0A812D682</accession>
<dbReference type="PANTHER" id="PTHR46765:SF1">
    <property type="entry name" value="P-LOOP CONTAINING NUCLEOSIDE TRIPHOSPHATE HYDROLASES SUPERFAMILY PROTEIN"/>
    <property type="match status" value="1"/>
</dbReference>
<organism evidence="4 5">
    <name type="scientific">Acanthosepion pharaonis</name>
    <name type="common">Pharaoh cuttlefish</name>
    <name type="synonym">Sepia pharaonis</name>
    <dbReference type="NCBI Taxonomy" id="158019"/>
    <lineage>
        <taxon>Eukaryota</taxon>
        <taxon>Metazoa</taxon>
        <taxon>Spiralia</taxon>
        <taxon>Lophotrochozoa</taxon>
        <taxon>Mollusca</taxon>
        <taxon>Cephalopoda</taxon>
        <taxon>Coleoidea</taxon>
        <taxon>Decapodiformes</taxon>
        <taxon>Sepiida</taxon>
        <taxon>Sepiina</taxon>
        <taxon>Sepiidae</taxon>
        <taxon>Acanthosepion</taxon>
    </lineage>
</organism>
<dbReference type="InterPro" id="IPR053016">
    <property type="entry name" value="CTF18-RFC_complex"/>
</dbReference>
<evidence type="ECO:0000256" key="1">
    <source>
        <dbReference type="ARBA" id="ARBA00004123"/>
    </source>
</evidence>
<keyword evidence="3" id="KW-0472">Membrane</keyword>
<keyword evidence="3" id="KW-1133">Transmembrane helix</keyword>
<dbReference type="GO" id="GO:0005634">
    <property type="term" value="C:nucleus"/>
    <property type="evidence" value="ECO:0007669"/>
    <property type="project" value="UniProtKB-SubCell"/>
</dbReference>
<feature type="transmembrane region" description="Helical" evidence="3">
    <location>
        <begin position="256"/>
        <end position="276"/>
    </location>
</feature>
<evidence type="ECO:0000313" key="5">
    <source>
        <dbReference type="Proteomes" id="UP000597762"/>
    </source>
</evidence>
<evidence type="ECO:0000256" key="3">
    <source>
        <dbReference type="SAM" id="Phobius"/>
    </source>
</evidence>
<feature type="transmembrane region" description="Helical" evidence="3">
    <location>
        <begin position="319"/>
        <end position="345"/>
    </location>
</feature>
<feature type="transmembrane region" description="Helical" evidence="3">
    <location>
        <begin position="357"/>
        <end position="381"/>
    </location>
</feature>
<name>A0A812D682_ACAPH</name>
<comment type="caution">
    <text evidence="4">The sequence shown here is derived from an EMBL/GenBank/DDBJ whole genome shotgun (WGS) entry which is preliminary data.</text>
</comment>
<keyword evidence="2" id="KW-0539">Nucleus</keyword>
<dbReference type="PANTHER" id="PTHR46765">
    <property type="entry name" value="P-LOOP CONTAINING NUCLEOSIDE TRIPHOSPHATE HYDROLASES SUPERFAMILY PROTEIN"/>
    <property type="match status" value="1"/>
</dbReference>
<feature type="transmembrane region" description="Helical" evidence="3">
    <location>
        <begin position="219"/>
        <end position="236"/>
    </location>
</feature>